<dbReference type="GO" id="GO:0000177">
    <property type="term" value="C:cytoplasmic exosome (RNase complex)"/>
    <property type="evidence" value="ECO:0007669"/>
    <property type="project" value="TreeGrafter"/>
</dbReference>
<evidence type="ECO:0000256" key="4">
    <source>
        <dbReference type="ARBA" id="ARBA00022490"/>
    </source>
</evidence>
<dbReference type="EMBL" id="HBUF01369492">
    <property type="protein sequence ID" value="CAG6725417.1"/>
    <property type="molecule type" value="Transcribed_RNA"/>
</dbReference>
<dbReference type="GO" id="GO:0071038">
    <property type="term" value="P:TRAMP-dependent tRNA surveillance pathway"/>
    <property type="evidence" value="ECO:0007669"/>
    <property type="project" value="TreeGrafter"/>
</dbReference>
<organism evidence="9">
    <name type="scientific">Cacopsylla melanoneura</name>
    <dbReference type="NCBI Taxonomy" id="428564"/>
    <lineage>
        <taxon>Eukaryota</taxon>
        <taxon>Metazoa</taxon>
        <taxon>Ecdysozoa</taxon>
        <taxon>Arthropoda</taxon>
        <taxon>Hexapoda</taxon>
        <taxon>Insecta</taxon>
        <taxon>Pterygota</taxon>
        <taxon>Neoptera</taxon>
        <taxon>Paraneoptera</taxon>
        <taxon>Hemiptera</taxon>
        <taxon>Sternorrhyncha</taxon>
        <taxon>Psylloidea</taxon>
        <taxon>Psyllidae</taxon>
        <taxon>Psyllinae</taxon>
        <taxon>Cacopsylla</taxon>
    </lineage>
</organism>
<dbReference type="AlphaFoldDB" id="A0A8D8YB04"/>
<feature type="domain" description="Exoribonuclease phosphorolytic" evidence="7">
    <location>
        <begin position="32"/>
        <end position="164"/>
    </location>
</feature>
<proteinExistence type="inferred from homology"/>
<dbReference type="Pfam" id="PF01138">
    <property type="entry name" value="RNase_PH"/>
    <property type="match status" value="1"/>
</dbReference>
<comment type="subcellular location">
    <subcellularLocation>
        <location evidence="1">Cytoplasm</location>
    </subcellularLocation>
    <subcellularLocation>
        <location evidence="2">Nucleus</location>
        <location evidence="2">Nucleolus</location>
    </subcellularLocation>
</comment>
<dbReference type="PANTHER" id="PTHR11097:SF8">
    <property type="entry name" value="EXOSOME COMPLEX COMPONENT RRP42"/>
    <property type="match status" value="1"/>
</dbReference>
<reference evidence="9" key="1">
    <citation type="submission" date="2021-05" db="EMBL/GenBank/DDBJ databases">
        <authorList>
            <person name="Alioto T."/>
            <person name="Alioto T."/>
            <person name="Gomez Garrido J."/>
        </authorList>
    </citation>
    <scope>NUCLEOTIDE SEQUENCE</scope>
</reference>
<evidence type="ECO:0000259" key="8">
    <source>
        <dbReference type="Pfam" id="PF03725"/>
    </source>
</evidence>
<feature type="domain" description="Exoribonuclease phosphorolytic" evidence="8">
    <location>
        <begin position="194"/>
        <end position="259"/>
    </location>
</feature>
<dbReference type="GO" id="GO:0071028">
    <property type="term" value="P:nuclear mRNA surveillance"/>
    <property type="evidence" value="ECO:0007669"/>
    <property type="project" value="TreeGrafter"/>
</dbReference>
<name>A0A8D8YB04_9HEMI</name>
<dbReference type="GO" id="GO:0016075">
    <property type="term" value="P:rRNA catabolic process"/>
    <property type="evidence" value="ECO:0007669"/>
    <property type="project" value="TreeGrafter"/>
</dbReference>
<dbReference type="EMBL" id="HBUF01246037">
    <property type="protein sequence ID" value="CAG6678495.1"/>
    <property type="molecule type" value="Transcribed_RNA"/>
</dbReference>
<dbReference type="GO" id="GO:0071035">
    <property type="term" value="P:nuclear polyadenylation-dependent rRNA catabolic process"/>
    <property type="evidence" value="ECO:0007669"/>
    <property type="project" value="TreeGrafter"/>
</dbReference>
<dbReference type="GO" id="GO:0000176">
    <property type="term" value="C:nuclear exosome (RNase complex)"/>
    <property type="evidence" value="ECO:0007669"/>
    <property type="project" value="TreeGrafter"/>
</dbReference>
<keyword evidence="4" id="KW-0963">Cytoplasm</keyword>
<dbReference type="PANTHER" id="PTHR11097">
    <property type="entry name" value="EXOSOME COMPLEX EXONUCLEASE RIBOSOMAL RNA PROCESSING PROTEIN"/>
    <property type="match status" value="1"/>
</dbReference>
<dbReference type="EMBL" id="HBUF01369490">
    <property type="protein sequence ID" value="CAG6725414.1"/>
    <property type="molecule type" value="Transcribed_RNA"/>
</dbReference>
<dbReference type="InterPro" id="IPR036345">
    <property type="entry name" value="ExoRNase_PH_dom2_sf"/>
</dbReference>
<evidence type="ECO:0000256" key="1">
    <source>
        <dbReference type="ARBA" id="ARBA00004496"/>
    </source>
</evidence>
<sequence>MAQVLINDAEKKFIVDGVEVNMRNDGRTCNSYRPMELECDLVSTANGSARLRLANSDILVGVKTEIDTPHPDTPNLGKVEFFVDCSANATPVFEGRGGEDLATEISNSLSKAYYSSFPLHKLSIVSGHMCWKLTVDILILELGGNLFDATSLAVKAALYSTQIPRVSSAAVDGKNIDLQLSDDIHDCWSLDVSCIPCLVTMCKVGDHYLVDPTQEEESCSNASLIMAVTRTGKITSTFKYGDSSLHYNSITKILKAGVEVGKSLNQALDDALVRESKLGPNRKKFGFLFVN</sequence>
<evidence type="ECO:0000256" key="6">
    <source>
        <dbReference type="ARBA" id="ARBA00042523"/>
    </source>
</evidence>
<dbReference type="InterPro" id="IPR020568">
    <property type="entry name" value="Ribosomal_Su5_D2-typ_SF"/>
</dbReference>
<evidence type="ECO:0000256" key="3">
    <source>
        <dbReference type="ARBA" id="ARBA00006678"/>
    </source>
</evidence>
<evidence type="ECO:0000259" key="7">
    <source>
        <dbReference type="Pfam" id="PF01138"/>
    </source>
</evidence>
<dbReference type="EMBL" id="HBUF01369491">
    <property type="protein sequence ID" value="CAG6725416.1"/>
    <property type="molecule type" value="Transcribed_RNA"/>
</dbReference>
<dbReference type="SUPFAM" id="SSF55666">
    <property type="entry name" value="Ribonuclease PH domain 2-like"/>
    <property type="match status" value="1"/>
</dbReference>
<accession>A0A8D8YB04</accession>
<dbReference type="EMBL" id="HBUF01003018">
    <property type="protein sequence ID" value="CAG6606304.1"/>
    <property type="molecule type" value="Transcribed_RNA"/>
</dbReference>
<dbReference type="SUPFAM" id="SSF54211">
    <property type="entry name" value="Ribosomal protein S5 domain 2-like"/>
    <property type="match status" value="1"/>
</dbReference>
<dbReference type="GO" id="GO:0034476">
    <property type="term" value="P:U5 snRNA 3'-end processing"/>
    <property type="evidence" value="ECO:0007669"/>
    <property type="project" value="TreeGrafter"/>
</dbReference>
<evidence type="ECO:0000256" key="2">
    <source>
        <dbReference type="ARBA" id="ARBA00004604"/>
    </source>
</evidence>
<evidence type="ECO:0000256" key="5">
    <source>
        <dbReference type="ARBA" id="ARBA00022835"/>
    </source>
</evidence>
<dbReference type="CDD" id="cd11367">
    <property type="entry name" value="RNase_PH_RRP42"/>
    <property type="match status" value="1"/>
</dbReference>
<dbReference type="GO" id="GO:0005730">
    <property type="term" value="C:nucleolus"/>
    <property type="evidence" value="ECO:0007669"/>
    <property type="project" value="UniProtKB-SubCell"/>
</dbReference>
<dbReference type="InterPro" id="IPR015847">
    <property type="entry name" value="ExoRNase_PH_dom2"/>
</dbReference>
<evidence type="ECO:0000313" key="9">
    <source>
        <dbReference type="EMBL" id="CAG6725417.1"/>
    </source>
</evidence>
<dbReference type="InterPro" id="IPR001247">
    <property type="entry name" value="ExoRNase_PH_dom1"/>
</dbReference>
<dbReference type="EMBL" id="HBUF01003019">
    <property type="protein sequence ID" value="CAG6606306.1"/>
    <property type="molecule type" value="Transcribed_RNA"/>
</dbReference>
<keyword evidence="5" id="KW-0271">Exosome</keyword>
<dbReference type="InterPro" id="IPR050590">
    <property type="entry name" value="Exosome_comp_Rrp42_subfam"/>
</dbReference>
<dbReference type="Gene3D" id="3.30.230.70">
    <property type="entry name" value="GHMP Kinase, N-terminal domain"/>
    <property type="match status" value="1"/>
</dbReference>
<protein>
    <recommendedName>
        <fullName evidence="6">Ribosomal RNA-processing protein 42</fullName>
    </recommendedName>
</protein>
<dbReference type="Pfam" id="PF03725">
    <property type="entry name" value="RNase_PH_C"/>
    <property type="match status" value="1"/>
</dbReference>
<dbReference type="InterPro" id="IPR027408">
    <property type="entry name" value="PNPase/RNase_PH_dom_sf"/>
</dbReference>
<dbReference type="GO" id="GO:0034473">
    <property type="term" value="P:U1 snRNA 3'-end processing"/>
    <property type="evidence" value="ECO:0007669"/>
    <property type="project" value="TreeGrafter"/>
</dbReference>
<dbReference type="GO" id="GO:0035925">
    <property type="term" value="F:mRNA 3'-UTR AU-rich region binding"/>
    <property type="evidence" value="ECO:0007669"/>
    <property type="project" value="TreeGrafter"/>
</dbReference>
<dbReference type="EMBL" id="HBUF01658784">
    <property type="protein sequence ID" value="CAG6788243.1"/>
    <property type="molecule type" value="Transcribed_RNA"/>
</dbReference>
<dbReference type="GO" id="GO:0034475">
    <property type="term" value="P:U4 snRNA 3'-end processing"/>
    <property type="evidence" value="ECO:0007669"/>
    <property type="project" value="TreeGrafter"/>
</dbReference>
<dbReference type="GO" id="GO:0000467">
    <property type="term" value="P:exonucleolytic trimming to generate mature 3'-end of 5.8S rRNA from tricistronic rRNA transcript (SSU-rRNA, 5.8S rRNA, LSU-rRNA)"/>
    <property type="evidence" value="ECO:0007669"/>
    <property type="project" value="TreeGrafter"/>
</dbReference>
<dbReference type="EMBL" id="HBUF01658786">
    <property type="protein sequence ID" value="CAG6788245.1"/>
    <property type="molecule type" value="Transcribed_RNA"/>
</dbReference>
<dbReference type="EMBL" id="HBUF01658785">
    <property type="protein sequence ID" value="CAG6788244.1"/>
    <property type="molecule type" value="Transcribed_RNA"/>
</dbReference>
<comment type="similarity">
    <text evidence="3">Belongs to the RNase PH family.</text>
</comment>